<evidence type="ECO:0000313" key="4">
    <source>
        <dbReference type="Proteomes" id="UP000240322"/>
    </source>
</evidence>
<dbReference type="CDD" id="cd09873">
    <property type="entry name" value="PIN_Pae0151-like"/>
    <property type="match status" value="1"/>
</dbReference>
<proteinExistence type="predicted"/>
<dbReference type="SUPFAM" id="SSF88723">
    <property type="entry name" value="PIN domain-like"/>
    <property type="match status" value="1"/>
</dbReference>
<comment type="caution">
    <text evidence="3">The sequence shown here is derived from an EMBL/GenBank/DDBJ whole genome shotgun (WGS) entry which is preliminary data.</text>
</comment>
<name>A0A2R6AVN1_9ARCH</name>
<protein>
    <recommendedName>
        <fullName evidence="2">PIN domain-containing protein</fullName>
    </recommendedName>
</protein>
<dbReference type="Gene3D" id="3.40.50.1010">
    <property type="entry name" value="5'-nuclease"/>
    <property type="match status" value="1"/>
</dbReference>
<dbReference type="AlphaFoldDB" id="A0A2R6AVN1"/>
<keyword evidence="1" id="KW-0460">Magnesium</keyword>
<evidence type="ECO:0000313" key="3">
    <source>
        <dbReference type="EMBL" id="PSN90434.1"/>
    </source>
</evidence>
<gene>
    <name evidence="3" type="ORF">B9Q03_06840</name>
</gene>
<dbReference type="InterPro" id="IPR044153">
    <property type="entry name" value="PIN_Pae0151-like"/>
</dbReference>
<sequence length="136" mass="15230">MGYLFDASSLILLIKRMDEDSFLRFREKIRVLDLTLYEVGNTLWKEGSLRGVLEEDEARSLVRYASTVLGSVPRVGITTDDFEGVYDVARSSKLSYYDAAYLYTARKSKLTLVTEDAKLLGAARDVGAASLRDLGF</sequence>
<dbReference type="Proteomes" id="UP000240322">
    <property type="component" value="Unassembled WGS sequence"/>
</dbReference>
<dbReference type="InterPro" id="IPR051619">
    <property type="entry name" value="TypeII_TA_RNase_PINc/VapC"/>
</dbReference>
<dbReference type="PANTHER" id="PTHR35901">
    <property type="entry name" value="RIBONUCLEASE VAPC3"/>
    <property type="match status" value="1"/>
</dbReference>
<dbReference type="PANTHER" id="PTHR35901:SF1">
    <property type="entry name" value="EXONUCLEASE VAPC9"/>
    <property type="match status" value="1"/>
</dbReference>
<dbReference type="InterPro" id="IPR002716">
    <property type="entry name" value="PIN_dom"/>
</dbReference>
<accession>A0A2R6AVN1</accession>
<dbReference type="EMBL" id="NEXE01000060">
    <property type="protein sequence ID" value="PSN90434.1"/>
    <property type="molecule type" value="Genomic_DNA"/>
</dbReference>
<dbReference type="InterPro" id="IPR029060">
    <property type="entry name" value="PIN-like_dom_sf"/>
</dbReference>
<evidence type="ECO:0000256" key="1">
    <source>
        <dbReference type="ARBA" id="ARBA00022842"/>
    </source>
</evidence>
<organism evidence="3 4">
    <name type="scientific">Candidatus Marsarchaeota G2 archaeon OSP_D</name>
    <dbReference type="NCBI Taxonomy" id="1978157"/>
    <lineage>
        <taxon>Archaea</taxon>
        <taxon>Candidatus Marsarchaeota</taxon>
        <taxon>Candidatus Marsarchaeota group 2</taxon>
    </lineage>
</organism>
<reference evidence="3 4" key="1">
    <citation type="submission" date="2017-04" db="EMBL/GenBank/DDBJ databases">
        <title>Novel microbial lineages endemic to geothermal iron-oxide mats fill important gaps in the evolutionary history of Archaea.</title>
        <authorList>
            <person name="Jay Z.J."/>
            <person name="Beam J.P."/>
            <person name="Dlakic M."/>
            <person name="Rusch D.B."/>
            <person name="Kozubal M.A."/>
            <person name="Inskeep W.P."/>
        </authorList>
    </citation>
    <scope>NUCLEOTIDE SEQUENCE [LARGE SCALE GENOMIC DNA]</scope>
    <source>
        <strain evidence="3">OSP_D</strain>
    </source>
</reference>
<evidence type="ECO:0000259" key="2">
    <source>
        <dbReference type="Pfam" id="PF01850"/>
    </source>
</evidence>
<feature type="domain" description="PIN" evidence="2">
    <location>
        <begin position="3"/>
        <end position="119"/>
    </location>
</feature>
<dbReference type="Pfam" id="PF01850">
    <property type="entry name" value="PIN"/>
    <property type="match status" value="1"/>
</dbReference>